<dbReference type="AlphaFoldDB" id="A0A518DYU8"/>
<dbReference type="InterPro" id="IPR022642">
    <property type="entry name" value="CheR_C"/>
</dbReference>
<evidence type="ECO:0000313" key="7">
    <source>
        <dbReference type="Proteomes" id="UP000317648"/>
    </source>
</evidence>
<dbReference type="InterPro" id="IPR000780">
    <property type="entry name" value="CheR_MeTrfase"/>
</dbReference>
<dbReference type="EC" id="2.1.1.80" evidence="6"/>
<keyword evidence="1 6" id="KW-0489">Methyltransferase</keyword>
<protein>
    <submittedName>
        <fullName evidence="6">Chemotaxis protein methyltransferase Cher2</fullName>
        <ecNumber evidence="6">2.1.1.80</ecNumber>
    </submittedName>
</protein>
<sequence length="507" mass="56451">MKHQPPPGDGTLEQAEQLRPWIEGETGMDFSGSRLTRLQDGLRKVSLLEALKLDPKALESAPFLERLTAQLTVGESFFFRNASHFAALRDHVGPDIFAHNQHRREVRLWSAGCAGGEEPYSLAILMDQLLGPDSGWNVSVLATDLNPAFLDKARRGVYRPWSFRLTDIQQDTRYFERQGNDYILNPRVRDCVRFAYLNLVKDVYPSASTGTLGLDLILFRNVSIYLKPAVTQVILQRMCGALRPGGWLLLGETEVNLAPSEGFVVRRMEQATLYQKISEGAPHFDALPALPAPVLAEVRYQQSPGAFATDLPNWVPLPETRAAGSGPSPVHAGAAGKPGPPDLWGQIEEPAARQHFAKAEVLIDGIASEQQRGELRLRYAKLLLEMGESARARGMVEQSLREAPMTVEAQLLHASFCEESGDFAEAEKAWRRALYLDRSCAIAHFHLALLQRNKDLRLAQRSLRIVFQLCDKQDPHALVEHADGVCYGRLREMAIAVFEAEQESESA</sequence>
<dbReference type="OrthoDB" id="288469at2"/>
<dbReference type="InterPro" id="IPR029063">
    <property type="entry name" value="SAM-dependent_MTases_sf"/>
</dbReference>
<organism evidence="6 7">
    <name type="scientific">Lignipirellula cremea</name>
    <dbReference type="NCBI Taxonomy" id="2528010"/>
    <lineage>
        <taxon>Bacteria</taxon>
        <taxon>Pseudomonadati</taxon>
        <taxon>Planctomycetota</taxon>
        <taxon>Planctomycetia</taxon>
        <taxon>Pirellulales</taxon>
        <taxon>Pirellulaceae</taxon>
        <taxon>Lignipirellula</taxon>
    </lineage>
</organism>
<name>A0A518DYU8_9BACT</name>
<reference evidence="6 7" key="1">
    <citation type="submission" date="2019-02" db="EMBL/GenBank/DDBJ databases">
        <title>Deep-cultivation of Planctomycetes and their phenomic and genomic characterization uncovers novel biology.</title>
        <authorList>
            <person name="Wiegand S."/>
            <person name="Jogler M."/>
            <person name="Boedeker C."/>
            <person name="Pinto D."/>
            <person name="Vollmers J."/>
            <person name="Rivas-Marin E."/>
            <person name="Kohn T."/>
            <person name="Peeters S.H."/>
            <person name="Heuer A."/>
            <person name="Rast P."/>
            <person name="Oberbeckmann S."/>
            <person name="Bunk B."/>
            <person name="Jeske O."/>
            <person name="Meyerdierks A."/>
            <person name="Storesund J.E."/>
            <person name="Kallscheuer N."/>
            <person name="Luecker S."/>
            <person name="Lage O.M."/>
            <person name="Pohl T."/>
            <person name="Merkel B.J."/>
            <person name="Hornburger P."/>
            <person name="Mueller R.-W."/>
            <person name="Bruemmer F."/>
            <person name="Labrenz M."/>
            <person name="Spormann A.M."/>
            <person name="Op den Camp H."/>
            <person name="Overmann J."/>
            <person name="Amann R."/>
            <person name="Jetten M.S.M."/>
            <person name="Mascher T."/>
            <person name="Medema M.H."/>
            <person name="Devos D.P."/>
            <person name="Kaster A.-K."/>
            <person name="Ovreas L."/>
            <person name="Rohde M."/>
            <person name="Galperin M.Y."/>
            <person name="Jogler C."/>
        </authorList>
    </citation>
    <scope>NUCLEOTIDE SEQUENCE [LARGE SCALE GENOMIC DNA]</scope>
    <source>
        <strain evidence="6 7">Pla85_3_4</strain>
    </source>
</reference>
<proteinExistence type="predicted"/>
<dbReference type="PANTHER" id="PTHR24422:SF19">
    <property type="entry name" value="CHEMOTAXIS PROTEIN METHYLTRANSFERASE"/>
    <property type="match status" value="1"/>
</dbReference>
<dbReference type="GO" id="GO:0032259">
    <property type="term" value="P:methylation"/>
    <property type="evidence" value="ECO:0007669"/>
    <property type="project" value="UniProtKB-KW"/>
</dbReference>
<dbReference type="Pfam" id="PF01739">
    <property type="entry name" value="CheR"/>
    <property type="match status" value="1"/>
</dbReference>
<evidence type="ECO:0000259" key="5">
    <source>
        <dbReference type="PROSITE" id="PS50123"/>
    </source>
</evidence>
<evidence type="ECO:0000256" key="3">
    <source>
        <dbReference type="ARBA" id="ARBA00022691"/>
    </source>
</evidence>
<evidence type="ECO:0000256" key="1">
    <source>
        <dbReference type="ARBA" id="ARBA00022603"/>
    </source>
</evidence>
<dbReference type="Gene3D" id="3.40.50.150">
    <property type="entry name" value="Vaccinia Virus protein VP39"/>
    <property type="match status" value="1"/>
</dbReference>
<accession>A0A518DYU8</accession>
<dbReference type="RefSeq" id="WP_145055801.1">
    <property type="nucleotide sequence ID" value="NZ_CP036433.1"/>
</dbReference>
<dbReference type="SMART" id="SM00138">
    <property type="entry name" value="MeTrc"/>
    <property type="match status" value="1"/>
</dbReference>
<dbReference type="PRINTS" id="PR00996">
    <property type="entry name" value="CHERMTFRASE"/>
</dbReference>
<feature type="region of interest" description="Disordered" evidence="4">
    <location>
        <begin position="320"/>
        <end position="342"/>
    </location>
</feature>
<keyword evidence="2 6" id="KW-0808">Transferase</keyword>
<dbReference type="InterPro" id="IPR011990">
    <property type="entry name" value="TPR-like_helical_dom_sf"/>
</dbReference>
<dbReference type="EMBL" id="CP036433">
    <property type="protein sequence ID" value="QDU97019.1"/>
    <property type="molecule type" value="Genomic_DNA"/>
</dbReference>
<evidence type="ECO:0000256" key="2">
    <source>
        <dbReference type="ARBA" id="ARBA00022679"/>
    </source>
</evidence>
<keyword evidence="7" id="KW-1185">Reference proteome</keyword>
<evidence type="ECO:0000256" key="4">
    <source>
        <dbReference type="SAM" id="MobiDB-lite"/>
    </source>
</evidence>
<keyword evidence="3" id="KW-0949">S-adenosyl-L-methionine</keyword>
<gene>
    <name evidence="6" type="primary">cheR2</name>
    <name evidence="6" type="ORF">Pla8534_48440</name>
</gene>
<dbReference type="SUPFAM" id="SSF48452">
    <property type="entry name" value="TPR-like"/>
    <property type="match status" value="1"/>
</dbReference>
<dbReference type="GO" id="GO:0008983">
    <property type="term" value="F:protein-glutamate O-methyltransferase activity"/>
    <property type="evidence" value="ECO:0007669"/>
    <property type="project" value="UniProtKB-EC"/>
</dbReference>
<dbReference type="Gene3D" id="1.25.40.10">
    <property type="entry name" value="Tetratricopeptide repeat domain"/>
    <property type="match status" value="1"/>
</dbReference>
<evidence type="ECO:0000313" key="6">
    <source>
        <dbReference type="EMBL" id="QDU97019.1"/>
    </source>
</evidence>
<dbReference type="InterPro" id="IPR050903">
    <property type="entry name" value="Bact_Chemotaxis_MeTrfase"/>
</dbReference>
<dbReference type="PANTHER" id="PTHR24422">
    <property type="entry name" value="CHEMOTAXIS PROTEIN METHYLTRANSFERASE"/>
    <property type="match status" value="1"/>
</dbReference>
<dbReference type="SUPFAM" id="SSF53335">
    <property type="entry name" value="S-adenosyl-L-methionine-dependent methyltransferases"/>
    <property type="match status" value="1"/>
</dbReference>
<dbReference type="Proteomes" id="UP000317648">
    <property type="component" value="Chromosome"/>
</dbReference>
<dbReference type="KEGG" id="lcre:Pla8534_48440"/>
<dbReference type="PROSITE" id="PS50123">
    <property type="entry name" value="CHER"/>
    <property type="match status" value="1"/>
</dbReference>
<feature type="domain" description="CheR-type methyltransferase" evidence="5">
    <location>
        <begin position="33"/>
        <end position="279"/>
    </location>
</feature>